<proteinExistence type="predicted"/>
<organism evidence="1 2">
    <name type="scientific">Hydra vulgaris</name>
    <name type="common">Hydra</name>
    <name type="synonym">Hydra attenuata</name>
    <dbReference type="NCBI Taxonomy" id="6087"/>
    <lineage>
        <taxon>Eukaryota</taxon>
        <taxon>Metazoa</taxon>
        <taxon>Cnidaria</taxon>
        <taxon>Hydrozoa</taxon>
        <taxon>Hydroidolina</taxon>
        <taxon>Anthoathecata</taxon>
        <taxon>Aplanulata</taxon>
        <taxon>Hydridae</taxon>
        <taxon>Hydra</taxon>
    </lineage>
</organism>
<protein>
    <submittedName>
        <fullName evidence="2">Uncharacterized protein LOC136087071</fullName>
    </submittedName>
</protein>
<gene>
    <name evidence="2" type="primary">LOC136087071</name>
</gene>
<dbReference type="Proteomes" id="UP001652625">
    <property type="component" value="Chromosome 11"/>
</dbReference>
<dbReference type="GeneID" id="136087071"/>
<reference evidence="2" key="1">
    <citation type="submission" date="2025-08" db="UniProtKB">
        <authorList>
            <consortium name="RefSeq"/>
        </authorList>
    </citation>
    <scope>IDENTIFICATION</scope>
</reference>
<evidence type="ECO:0000313" key="1">
    <source>
        <dbReference type="Proteomes" id="UP001652625"/>
    </source>
</evidence>
<accession>A0ABM4CUQ5</accession>
<sequence>MTEWSEKWYMKLNYKKSKVIHMGKNNPQKNYYIFDAASLTNVNNLKSEKEYDLGITITSNGKWDTHASEIASKANHILGWMKNKFISRDAKLWKKLYTVCIRPHLEFATPACNNYSKLAIQRIERIQKRATKVPHSLKKFQYEDRLQVLNLDTLTTRRARFNSVQ</sequence>
<evidence type="ECO:0000313" key="2">
    <source>
        <dbReference type="RefSeq" id="XP_065665649.1"/>
    </source>
</evidence>
<dbReference type="RefSeq" id="XP_065665649.1">
    <property type="nucleotide sequence ID" value="XM_065809577.1"/>
</dbReference>
<name>A0ABM4CUQ5_HYDVU</name>
<keyword evidence="1" id="KW-1185">Reference proteome</keyword>
<dbReference type="PANTHER" id="PTHR33332">
    <property type="entry name" value="REVERSE TRANSCRIPTASE DOMAIN-CONTAINING PROTEIN"/>
    <property type="match status" value="1"/>
</dbReference>